<protein>
    <recommendedName>
        <fullName evidence="4">Ig-like domain-containing protein</fullName>
    </recommendedName>
</protein>
<feature type="domain" description="Ig-like" evidence="4">
    <location>
        <begin position="44"/>
        <end position="136"/>
    </location>
</feature>
<feature type="region of interest" description="Disordered" evidence="2">
    <location>
        <begin position="127"/>
        <end position="150"/>
    </location>
</feature>
<evidence type="ECO:0000313" key="6">
    <source>
        <dbReference type="Proteomes" id="UP000028760"/>
    </source>
</evidence>
<keyword evidence="6" id="KW-1185">Reference proteome</keyword>
<dbReference type="OMA" id="YETWESM"/>
<dbReference type="Proteomes" id="UP000028760">
    <property type="component" value="Unassembled WGS sequence"/>
</dbReference>
<keyword evidence="3" id="KW-0472">Membrane</keyword>
<dbReference type="EMBL" id="AYCK01028200">
    <property type="status" value="NOT_ANNOTATED_CDS"/>
    <property type="molecule type" value="Genomic_DNA"/>
</dbReference>
<dbReference type="AlphaFoldDB" id="A0A087X2R4"/>
<evidence type="ECO:0000256" key="3">
    <source>
        <dbReference type="SAM" id="Phobius"/>
    </source>
</evidence>
<dbReference type="InterPro" id="IPR036179">
    <property type="entry name" value="Ig-like_dom_sf"/>
</dbReference>
<dbReference type="SMART" id="SM00407">
    <property type="entry name" value="IGc1"/>
    <property type="match status" value="1"/>
</dbReference>
<feature type="transmembrane region" description="Helical" evidence="3">
    <location>
        <begin position="191"/>
        <end position="213"/>
    </location>
</feature>
<evidence type="ECO:0000313" key="5">
    <source>
        <dbReference type="Ensembl" id="ENSPFOP00000000067.1"/>
    </source>
</evidence>
<dbReference type="SUPFAM" id="SSF48726">
    <property type="entry name" value="Immunoglobulin"/>
    <property type="match status" value="1"/>
</dbReference>
<dbReference type="Gene3D" id="2.60.40.10">
    <property type="entry name" value="Immunoglobulins"/>
    <property type="match status" value="1"/>
</dbReference>
<dbReference type="eggNOG" id="ENOG502SQHK">
    <property type="taxonomic scope" value="Eukaryota"/>
</dbReference>
<keyword evidence="3" id="KW-0812">Transmembrane</keyword>
<keyword evidence="1" id="KW-0393">Immunoglobulin domain</keyword>
<dbReference type="InterPro" id="IPR007110">
    <property type="entry name" value="Ig-like_dom"/>
</dbReference>
<dbReference type="Pfam" id="PF07654">
    <property type="entry name" value="C1-set"/>
    <property type="match status" value="1"/>
</dbReference>
<accession>A0A087X2R4</accession>
<dbReference type="GeneTree" id="ENSGT00940000168894"/>
<dbReference type="InterPro" id="IPR013783">
    <property type="entry name" value="Ig-like_fold"/>
</dbReference>
<reference evidence="5" key="3">
    <citation type="submission" date="2025-09" db="UniProtKB">
        <authorList>
            <consortium name="Ensembl"/>
        </authorList>
    </citation>
    <scope>IDENTIFICATION</scope>
</reference>
<evidence type="ECO:0000259" key="4">
    <source>
        <dbReference type="PROSITE" id="PS50835"/>
    </source>
</evidence>
<organism evidence="5 6">
    <name type="scientific">Poecilia formosa</name>
    <name type="common">Amazon molly</name>
    <name type="synonym">Limia formosa</name>
    <dbReference type="NCBI Taxonomy" id="48698"/>
    <lineage>
        <taxon>Eukaryota</taxon>
        <taxon>Metazoa</taxon>
        <taxon>Chordata</taxon>
        <taxon>Craniata</taxon>
        <taxon>Vertebrata</taxon>
        <taxon>Euteleostomi</taxon>
        <taxon>Actinopterygii</taxon>
        <taxon>Neopterygii</taxon>
        <taxon>Teleostei</taxon>
        <taxon>Neoteleostei</taxon>
        <taxon>Acanthomorphata</taxon>
        <taxon>Ovalentaria</taxon>
        <taxon>Atherinomorphae</taxon>
        <taxon>Cyprinodontiformes</taxon>
        <taxon>Poeciliidae</taxon>
        <taxon>Poeciliinae</taxon>
        <taxon>Poecilia</taxon>
    </lineage>
</organism>
<sequence>FFFLHLLKNKSADRFLYQSVSLWYEWIFGSGTKLFVTGDPVVQPVVSVYPAASSAQRDRKGFLLCLASGMFPPEVQISWKRLEDGGEKDLTSGEQLELREPNRTASILLVDREPLSTSRYRCSVRHEGGPVEAPATQGEEAGRPGRDSAAAAAEDGHTFSSCSVPEVPGFYPPTDAEDLLQLRCRVKLLCLLYSVLIVKSLVYCCGLSLLMVLRTKG</sequence>
<evidence type="ECO:0000256" key="1">
    <source>
        <dbReference type="ARBA" id="ARBA00023319"/>
    </source>
</evidence>
<dbReference type="PROSITE" id="PS50835">
    <property type="entry name" value="IG_LIKE"/>
    <property type="match status" value="1"/>
</dbReference>
<keyword evidence="3" id="KW-1133">Transmembrane helix</keyword>
<dbReference type="Ensembl" id="ENSPFOT00000000067.1">
    <property type="protein sequence ID" value="ENSPFOP00000000067.1"/>
    <property type="gene ID" value="ENSPFOG00000000078.1"/>
</dbReference>
<dbReference type="STRING" id="48698.ENSPFOP00000000067"/>
<evidence type="ECO:0000256" key="2">
    <source>
        <dbReference type="SAM" id="MobiDB-lite"/>
    </source>
</evidence>
<name>A0A087X2R4_POEFO</name>
<proteinExistence type="predicted"/>
<reference evidence="5" key="2">
    <citation type="submission" date="2025-08" db="UniProtKB">
        <authorList>
            <consortium name="Ensembl"/>
        </authorList>
    </citation>
    <scope>IDENTIFICATION</scope>
</reference>
<dbReference type="InterPro" id="IPR003006">
    <property type="entry name" value="Ig/MHC_CS"/>
</dbReference>
<dbReference type="PROSITE" id="PS00290">
    <property type="entry name" value="IG_MHC"/>
    <property type="match status" value="1"/>
</dbReference>
<dbReference type="InterPro" id="IPR003597">
    <property type="entry name" value="Ig_C1-set"/>
</dbReference>
<reference evidence="6" key="1">
    <citation type="submission" date="2013-10" db="EMBL/GenBank/DDBJ databases">
        <authorList>
            <person name="Schartl M."/>
            <person name="Warren W."/>
        </authorList>
    </citation>
    <scope>NUCLEOTIDE SEQUENCE [LARGE SCALE GENOMIC DNA]</scope>
    <source>
        <strain evidence="6">female</strain>
    </source>
</reference>